<feature type="region of interest" description="Disordered" evidence="1">
    <location>
        <begin position="284"/>
        <end position="340"/>
    </location>
</feature>
<feature type="region of interest" description="Disordered" evidence="1">
    <location>
        <begin position="161"/>
        <end position="229"/>
    </location>
</feature>
<keyword evidence="2" id="KW-0472">Membrane</keyword>
<dbReference type="AlphaFoldDB" id="A0A9P1GVL7"/>
<gene>
    <name evidence="3" type="ORF">PPNO1_LOCUS621</name>
</gene>
<keyword evidence="4" id="KW-1185">Reference proteome</keyword>
<evidence type="ECO:0000313" key="4">
    <source>
        <dbReference type="Proteomes" id="UP000838763"/>
    </source>
</evidence>
<keyword evidence="2" id="KW-1133">Transmembrane helix</keyword>
<accession>A0A9P1GVL7</accession>
<evidence type="ECO:0000256" key="2">
    <source>
        <dbReference type="SAM" id="Phobius"/>
    </source>
</evidence>
<dbReference type="Proteomes" id="UP000838763">
    <property type="component" value="Unassembled WGS sequence"/>
</dbReference>
<comment type="caution">
    <text evidence="3">The sequence shown here is derived from an EMBL/GenBank/DDBJ whole genome shotgun (WGS) entry which is preliminary data.</text>
</comment>
<reference evidence="3" key="1">
    <citation type="submission" date="2022-11" db="EMBL/GenBank/DDBJ databases">
        <authorList>
            <person name="Scott C."/>
            <person name="Bruce N."/>
        </authorList>
    </citation>
    <scope>NUCLEOTIDE SEQUENCE</scope>
</reference>
<proteinExistence type="predicted"/>
<dbReference type="EMBL" id="CALLCH030000001">
    <property type="protein sequence ID" value="CAI4210823.1"/>
    <property type="molecule type" value="Genomic_DNA"/>
</dbReference>
<evidence type="ECO:0000313" key="3">
    <source>
        <dbReference type="EMBL" id="CAI4210823.1"/>
    </source>
</evidence>
<feature type="compositionally biased region" description="Low complexity" evidence="1">
    <location>
        <begin position="161"/>
        <end position="181"/>
    </location>
</feature>
<sequence length="340" mass="36458">MFEHPLRGALEDAGISVGTIAGAFLILLCLWPIVARYRNRRRKQHVGPEVGPGELPFGVSTPPMAQLSSAPIDRRMSTDSYVHRVDSRLGDRQSAKDLTLGSSDGTDASTTRAPMAPPAPHLRRIRTRHLADWEFPNVTPIALTLPTRMSTSTLLESLFRRVTGSRGSSSSPSTVVGPISSHPDATIAAPNISESPTELEPEQNELSRSAEEQAARARPRPSSPGTVNPMLVMGAMTAAEQSWRTNAELMNMTTTTAEKPPVGLGSPAHIEEGWPTKAGDALGISMASPPESTHEPAPSTPSEDDVINYAGGSLTRPKPNLYQPLSEATRNSRNQARDIA</sequence>
<evidence type="ECO:0000256" key="1">
    <source>
        <dbReference type="SAM" id="MobiDB-lite"/>
    </source>
</evidence>
<protein>
    <submittedName>
        <fullName evidence="3">Uncharacterized protein</fullName>
    </submittedName>
</protein>
<organism evidence="3 4">
    <name type="scientific">Parascedosporium putredinis</name>
    <dbReference type="NCBI Taxonomy" id="1442378"/>
    <lineage>
        <taxon>Eukaryota</taxon>
        <taxon>Fungi</taxon>
        <taxon>Dikarya</taxon>
        <taxon>Ascomycota</taxon>
        <taxon>Pezizomycotina</taxon>
        <taxon>Sordariomycetes</taxon>
        <taxon>Hypocreomycetidae</taxon>
        <taxon>Microascales</taxon>
        <taxon>Microascaceae</taxon>
        <taxon>Parascedosporium</taxon>
    </lineage>
</organism>
<keyword evidence="2" id="KW-0812">Transmembrane</keyword>
<feature type="region of interest" description="Disordered" evidence="1">
    <location>
        <begin position="43"/>
        <end position="121"/>
    </location>
</feature>
<feature type="transmembrane region" description="Helical" evidence="2">
    <location>
        <begin position="13"/>
        <end position="34"/>
    </location>
</feature>
<name>A0A9P1GVL7_9PEZI</name>
<feature type="compositionally biased region" description="Basic and acidic residues" evidence="1">
    <location>
        <begin position="72"/>
        <end position="95"/>
    </location>
</feature>
<feature type="compositionally biased region" description="Polar residues" evidence="1">
    <location>
        <begin position="100"/>
        <end position="112"/>
    </location>
</feature>